<evidence type="ECO:0000259" key="1">
    <source>
        <dbReference type="Pfam" id="PF00174"/>
    </source>
</evidence>
<reference evidence="2 3" key="1">
    <citation type="journal article" date="2013" name="Genome Announc.">
        <title>Draft Genome Sequence of the Lignocellulose Decomposer Thermobifida fusca Strain TM51.</title>
        <authorList>
            <person name="Toth A."/>
            <person name="Barna T."/>
            <person name="Nagy I."/>
            <person name="Horvath B."/>
            <person name="Nagy I."/>
            <person name="Tancsics A."/>
            <person name="Kriszt B."/>
            <person name="Baka E."/>
            <person name="Fekete C."/>
            <person name="Kukolya J."/>
        </authorList>
    </citation>
    <scope>NUCLEOTIDE SEQUENCE [LARGE SCALE GENOMIC DNA]</scope>
    <source>
        <strain evidence="2 3">TM51</strain>
    </source>
</reference>
<dbReference type="Pfam" id="PF00174">
    <property type="entry name" value="Oxidored_molyb"/>
    <property type="match status" value="1"/>
</dbReference>
<dbReference type="CDD" id="cd02109">
    <property type="entry name" value="arch_bact_SO_family_Moco"/>
    <property type="match status" value="1"/>
</dbReference>
<dbReference type="InterPro" id="IPR000572">
    <property type="entry name" value="OxRdtase_Mopterin-bd_dom"/>
</dbReference>
<proteinExistence type="predicted"/>
<dbReference type="EMBL" id="AOSG01000026">
    <property type="protein sequence ID" value="EOR71770.1"/>
    <property type="molecule type" value="Genomic_DNA"/>
</dbReference>
<dbReference type="InterPro" id="IPR036374">
    <property type="entry name" value="OxRdtase_Mopterin-bd_sf"/>
</dbReference>
<evidence type="ECO:0000313" key="2">
    <source>
        <dbReference type="EMBL" id="EOR71770.1"/>
    </source>
</evidence>
<dbReference type="PRINTS" id="PR00407">
    <property type="entry name" value="EUMOPTERIN"/>
</dbReference>
<feature type="domain" description="Oxidoreductase molybdopterin-binding" evidence="1">
    <location>
        <begin position="22"/>
        <end position="170"/>
    </location>
</feature>
<dbReference type="InterPro" id="IPR008335">
    <property type="entry name" value="Mopterin_OxRdtase_euk"/>
</dbReference>
<dbReference type="PANTHER" id="PTHR43032:SF4">
    <property type="entry name" value="OXIDOREDUCTASE MOLYBDOPTERIN-BINDING DOMAIN-CONTAINING PROTEIN"/>
    <property type="match status" value="1"/>
</dbReference>
<protein>
    <recommendedName>
        <fullName evidence="1">Oxidoreductase molybdopterin-binding domain-containing protein</fullName>
    </recommendedName>
</protein>
<dbReference type="RefSeq" id="WP_011291487.1">
    <property type="nucleotide sequence ID" value="NZ_AOSG01000026.1"/>
</dbReference>
<dbReference type="AlphaFoldDB" id="A0A9P2TCD4"/>
<dbReference type="SUPFAM" id="SSF56524">
    <property type="entry name" value="Oxidoreductase molybdopterin-binding domain"/>
    <property type="match status" value="1"/>
</dbReference>
<accession>A0A9P2TCD4</accession>
<organism evidence="2 3">
    <name type="scientific">Thermobifida fusca TM51</name>
    <dbReference type="NCBI Taxonomy" id="1169414"/>
    <lineage>
        <taxon>Bacteria</taxon>
        <taxon>Bacillati</taxon>
        <taxon>Actinomycetota</taxon>
        <taxon>Actinomycetes</taxon>
        <taxon>Streptosporangiales</taxon>
        <taxon>Nocardiopsidaceae</taxon>
        <taxon>Thermobifida</taxon>
    </lineage>
</organism>
<dbReference type="Proteomes" id="UP000014184">
    <property type="component" value="Unassembled WGS sequence"/>
</dbReference>
<keyword evidence="3" id="KW-1185">Reference proteome</keyword>
<gene>
    <name evidence="2" type="ORF">TM51_05617</name>
</gene>
<dbReference type="GO" id="GO:0016491">
    <property type="term" value="F:oxidoreductase activity"/>
    <property type="evidence" value="ECO:0007669"/>
    <property type="project" value="InterPro"/>
</dbReference>
<sequence>MSERRLPPGQYVPNEWPAVHYGPVPKFRPHRWDLQVYGATADGTQYRWDWTEFQTLPRVDVVTDFHCVTRFTKLDVRWRGVAASTVLKLAPPAEDATHVMVWAEYGYSANLPLDDFRRPDVILATHRDGKPLEPQHGYPVRLVVPHRYGWKSVKWVRAIEYLTADRRGFWEERGYHNLANPWLEQRYSYQEDPGDGPPLD</sequence>
<name>A0A9P2TCD4_THEFU</name>
<dbReference type="PANTHER" id="PTHR43032">
    <property type="entry name" value="PROTEIN-METHIONINE-SULFOXIDE REDUCTASE"/>
    <property type="match status" value="1"/>
</dbReference>
<evidence type="ECO:0000313" key="3">
    <source>
        <dbReference type="Proteomes" id="UP000014184"/>
    </source>
</evidence>
<dbReference type="Gene3D" id="3.90.420.10">
    <property type="entry name" value="Oxidoreductase, molybdopterin-binding domain"/>
    <property type="match status" value="1"/>
</dbReference>
<comment type="caution">
    <text evidence="2">The sequence shown here is derived from an EMBL/GenBank/DDBJ whole genome shotgun (WGS) entry which is preliminary data.</text>
</comment>